<evidence type="ECO:0000313" key="2">
    <source>
        <dbReference type="Proteomes" id="UP001596620"/>
    </source>
</evidence>
<comment type="caution">
    <text evidence="1">The sequence shown here is derived from an EMBL/GenBank/DDBJ whole genome shotgun (WGS) entry which is preliminary data.</text>
</comment>
<protein>
    <submittedName>
        <fullName evidence="1">Uncharacterized protein</fullName>
    </submittedName>
</protein>
<reference evidence="2" key="1">
    <citation type="journal article" date="2019" name="Int. J. Syst. Evol. Microbiol.">
        <title>The Global Catalogue of Microorganisms (GCM) 10K type strain sequencing project: providing services to taxonomists for standard genome sequencing and annotation.</title>
        <authorList>
            <consortium name="The Broad Institute Genomics Platform"/>
            <consortium name="The Broad Institute Genome Sequencing Center for Infectious Disease"/>
            <person name="Wu L."/>
            <person name="Ma J."/>
        </authorList>
    </citation>
    <scope>NUCLEOTIDE SEQUENCE [LARGE SCALE GENOMIC DNA]</scope>
    <source>
        <strain evidence="2">JCM 30234</strain>
    </source>
</reference>
<dbReference type="EMBL" id="JBHTGR010000011">
    <property type="protein sequence ID" value="MFC7746956.1"/>
    <property type="molecule type" value="Genomic_DNA"/>
</dbReference>
<organism evidence="1 2">
    <name type="scientific">Lentibacillus kimchii</name>
    <dbReference type="NCBI Taxonomy" id="1542911"/>
    <lineage>
        <taxon>Bacteria</taxon>
        <taxon>Bacillati</taxon>
        <taxon>Bacillota</taxon>
        <taxon>Bacilli</taxon>
        <taxon>Bacillales</taxon>
        <taxon>Bacillaceae</taxon>
        <taxon>Lentibacillus</taxon>
    </lineage>
</organism>
<name>A0ABW2USZ8_9BACI</name>
<accession>A0ABW2USZ8</accession>
<evidence type="ECO:0000313" key="1">
    <source>
        <dbReference type="EMBL" id="MFC7746956.1"/>
    </source>
</evidence>
<gene>
    <name evidence="1" type="ORF">ACFQU8_06860</name>
</gene>
<dbReference type="Proteomes" id="UP001596620">
    <property type="component" value="Unassembled WGS sequence"/>
</dbReference>
<proteinExistence type="predicted"/>
<sequence>MNEQLQELIGQTRKTLGLNNHTLKRHNIFREINAWCETYYLLSMEWFPNDAVIVDEDLNPAGTASVEINLFTKEIRNITFVENVNTADTSIYPKLENKKAMIKWIETMTGLTYDRHFIRENDTDEEHKQRFMAAVEHTPVYPGGNILIKVNDDGILTVFDINGVFPNEDQIASEPFALTLPQYESVAQAACKLLTLPDQAKEAWVFVYGIEEFYLTNDGKQTVPYENKNLSSYVEEDMILTWSAPLNGEFTTQAINRSSVVTLETALANKAHPDAYPLTEAEVAACEQEVLRFMRLVYPDDSGKWRLTGIYLDNNLIIAEISAVTTVQNVLNPKIKLIINRDTLTALNYIDQNRLFAGMFQTFTETRHPEVSQTEAFNTLREHLEVRPVYVHDSGKNRYFKYAKINCAYGVNAVTGELMDLTDV</sequence>
<keyword evidence="2" id="KW-1185">Reference proteome</keyword>